<evidence type="ECO:0008006" key="7">
    <source>
        <dbReference type="Google" id="ProtNLM"/>
    </source>
</evidence>
<dbReference type="SMART" id="SM00079">
    <property type="entry name" value="PBPe"/>
    <property type="match status" value="1"/>
</dbReference>
<dbReference type="InterPro" id="IPR001638">
    <property type="entry name" value="Solute-binding_3/MltF_N"/>
</dbReference>
<dbReference type="Proteomes" id="UP001500837">
    <property type="component" value="Unassembled WGS sequence"/>
</dbReference>
<evidence type="ECO:0000256" key="2">
    <source>
        <dbReference type="SAM" id="MobiDB-lite"/>
    </source>
</evidence>
<dbReference type="Pfam" id="PF00497">
    <property type="entry name" value="SBP_bac_3"/>
    <property type="match status" value="1"/>
</dbReference>
<evidence type="ECO:0000256" key="1">
    <source>
        <dbReference type="ARBA" id="ARBA00022729"/>
    </source>
</evidence>
<dbReference type="Gene3D" id="3.40.190.10">
    <property type="entry name" value="Periplasmic binding protein-like II"/>
    <property type="match status" value="2"/>
</dbReference>
<name>A0AAV3SBM7_9EURY</name>
<comment type="caution">
    <text evidence="5">The sequence shown here is derived from an EMBL/GenBank/DDBJ whole genome shotgun (WGS) entry which is preliminary data.</text>
</comment>
<organism evidence="5 6">
    <name type="scientific">Halarchaeum salinum</name>
    <dbReference type="NCBI Taxonomy" id="489912"/>
    <lineage>
        <taxon>Archaea</taxon>
        <taxon>Methanobacteriati</taxon>
        <taxon>Methanobacteriota</taxon>
        <taxon>Stenosarchaea group</taxon>
        <taxon>Halobacteria</taxon>
        <taxon>Halobacteriales</taxon>
        <taxon>Halobacteriaceae</taxon>
    </lineage>
</organism>
<evidence type="ECO:0000313" key="5">
    <source>
        <dbReference type="EMBL" id="GAA0311428.1"/>
    </source>
</evidence>
<feature type="compositionally biased region" description="Low complexity" evidence="2">
    <location>
        <begin position="66"/>
        <end position="80"/>
    </location>
</feature>
<evidence type="ECO:0000313" key="6">
    <source>
        <dbReference type="Proteomes" id="UP001500837"/>
    </source>
</evidence>
<feature type="region of interest" description="Disordered" evidence="2">
    <location>
        <begin position="53"/>
        <end position="82"/>
    </location>
</feature>
<reference evidence="5 6" key="1">
    <citation type="journal article" date="2019" name="Int. J. Syst. Evol. Microbiol.">
        <title>The Global Catalogue of Microorganisms (GCM) 10K type strain sequencing project: providing services to taxonomists for standard genome sequencing and annotation.</title>
        <authorList>
            <consortium name="The Broad Institute Genomics Platform"/>
            <consortium name="The Broad Institute Genome Sequencing Center for Infectious Disease"/>
            <person name="Wu L."/>
            <person name="Ma J."/>
        </authorList>
    </citation>
    <scope>NUCLEOTIDE SEQUENCE [LARGE SCALE GENOMIC DNA]</scope>
    <source>
        <strain evidence="5 6">JCM 16330</strain>
    </source>
</reference>
<keyword evidence="1" id="KW-0732">Signal</keyword>
<evidence type="ECO:0000259" key="4">
    <source>
        <dbReference type="SMART" id="SM00079"/>
    </source>
</evidence>
<feature type="domain" description="Ionotropic glutamate receptor C-terminal" evidence="4">
    <location>
        <begin position="73"/>
        <end position="297"/>
    </location>
</feature>
<dbReference type="GO" id="GO:0016020">
    <property type="term" value="C:membrane"/>
    <property type="evidence" value="ECO:0007669"/>
    <property type="project" value="InterPro"/>
</dbReference>
<keyword evidence="6" id="KW-1185">Reference proteome</keyword>
<dbReference type="InterPro" id="IPR001320">
    <property type="entry name" value="Iontro_rcpt_C"/>
</dbReference>
<dbReference type="PANTHER" id="PTHR35936">
    <property type="entry name" value="MEMBRANE-BOUND LYTIC MUREIN TRANSGLYCOSYLASE F"/>
    <property type="match status" value="1"/>
</dbReference>
<dbReference type="SMART" id="SM00062">
    <property type="entry name" value="PBPb"/>
    <property type="match status" value="1"/>
</dbReference>
<dbReference type="AlphaFoldDB" id="A0AAV3SBM7"/>
<accession>A0AAV3SBM7</accession>
<evidence type="ECO:0000259" key="3">
    <source>
        <dbReference type="SMART" id="SM00062"/>
    </source>
</evidence>
<protein>
    <recommendedName>
        <fullName evidence="7">Amino acid ABC transporter substrate-binding protein, PAAT family</fullName>
    </recommendedName>
</protein>
<feature type="domain" description="Solute-binding protein family 3/N-terminal" evidence="3">
    <location>
        <begin position="73"/>
        <end position="298"/>
    </location>
</feature>
<dbReference type="CDD" id="cd13624">
    <property type="entry name" value="PBP2_Arg_Lys_His"/>
    <property type="match status" value="1"/>
</dbReference>
<gene>
    <name evidence="5" type="ORF">GCM10009066_25910</name>
</gene>
<dbReference type="PANTHER" id="PTHR35936:SF17">
    <property type="entry name" value="ARGININE-BINDING EXTRACELLULAR PROTEIN ARTP"/>
    <property type="match status" value="1"/>
</dbReference>
<proteinExistence type="predicted"/>
<dbReference type="SUPFAM" id="SSF53850">
    <property type="entry name" value="Periplasmic binding protein-like II"/>
    <property type="match status" value="1"/>
</dbReference>
<dbReference type="GO" id="GO:0015276">
    <property type="term" value="F:ligand-gated monoatomic ion channel activity"/>
    <property type="evidence" value="ECO:0007669"/>
    <property type="project" value="InterPro"/>
</dbReference>
<sequence length="300" mass="31805">MGIGAISVIPWGKRVNDCDEKKTVMDDSDRRTYLKATGSAAVALALAGCTGGGGSGGESSDGDGETSGSDTTTITAGTAPGFPPFEMKEGGELVGFDIDLLSAVVTEADGYELGSWQEYAFDSLVPALTSNKIDVVAAGMTINDEREQQIDFTNPYYNADQAIIVRENGDFSPSSLADLSGHKVGSQSGTTGEGVAKELIEKGTLKESNYNTYDSYVFAVQDLENGNIDAVILDLPVAQTFADQRPVSIAFTYETGERYGFGIRNGDDDLQSALNEGLAAVRDSGKYEELRNEWFGGSNQ</sequence>
<dbReference type="EMBL" id="BAAABL010000084">
    <property type="protein sequence ID" value="GAA0311428.1"/>
    <property type="molecule type" value="Genomic_DNA"/>
</dbReference>